<organism evidence="1 2">
    <name type="scientific">Litchfieldia salsa</name>
    <dbReference type="NCBI Taxonomy" id="930152"/>
    <lineage>
        <taxon>Bacteria</taxon>
        <taxon>Bacillati</taxon>
        <taxon>Bacillota</taxon>
        <taxon>Bacilli</taxon>
        <taxon>Bacillales</taxon>
        <taxon>Bacillaceae</taxon>
        <taxon>Litchfieldia</taxon>
    </lineage>
</organism>
<sequence>MKIVCASTPEQENYIEELIQYIYSEIFPLHFSDEYIIQMEAIHVLVPREDELHYNGTMKEAFQLISSLQALIAVMETVQYEMIESTHEDIFSKNVSILNEYGYSFPFTLNQFSNLRNDVISKYSKPTNLYLA</sequence>
<dbReference type="Pfam" id="PF17326">
    <property type="entry name" value="DUF5365"/>
    <property type="match status" value="1"/>
</dbReference>
<keyword evidence="2" id="KW-1185">Reference proteome</keyword>
<protein>
    <recommendedName>
        <fullName evidence="3">YhcU family protein</fullName>
    </recommendedName>
</protein>
<dbReference type="InterPro" id="IPR020355">
    <property type="entry name" value="Uncharacterised_YhcU"/>
</dbReference>
<evidence type="ECO:0008006" key="3">
    <source>
        <dbReference type="Google" id="ProtNLM"/>
    </source>
</evidence>
<evidence type="ECO:0000313" key="2">
    <source>
        <dbReference type="Proteomes" id="UP000199159"/>
    </source>
</evidence>
<dbReference type="AlphaFoldDB" id="A0A1H0WSH0"/>
<proteinExistence type="predicted"/>
<dbReference type="EMBL" id="FNJU01000015">
    <property type="protein sequence ID" value="SDP93623.1"/>
    <property type="molecule type" value="Genomic_DNA"/>
</dbReference>
<name>A0A1H0WSH0_9BACI</name>
<gene>
    <name evidence="1" type="ORF">SAMN05216565_1154</name>
</gene>
<accession>A0A1H0WSH0</accession>
<dbReference type="Proteomes" id="UP000199159">
    <property type="component" value="Unassembled WGS sequence"/>
</dbReference>
<dbReference type="RefSeq" id="WP_090858679.1">
    <property type="nucleotide sequence ID" value="NZ_FNJU01000015.1"/>
</dbReference>
<dbReference type="OrthoDB" id="2966549at2"/>
<reference evidence="2" key="1">
    <citation type="submission" date="2016-10" db="EMBL/GenBank/DDBJ databases">
        <authorList>
            <person name="Varghese N."/>
            <person name="Submissions S."/>
        </authorList>
    </citation>
    <scope>NUCLEOTIDE SEQUENCE [LARGE SCALE GENOMIC DNA]</scope>
    <source>
        <strain evidence="2">IBRC-M10078</strain>
    </source>
</reference>
<evidence type="ECO:0000313" key="1">
    <source>
        <dbReference type="EMBL" id="SDP93623.1"/>
    </source>
</evidence>